<dbReference type="EMBL" id="QHKO01000001">
    <property type="protein sequence ID" value="RAL25260.1"/>
    <property type="molecule type" value="Genomic_DNA"/>
</dbReference>
<comment type="caution">
    <text evidence="1">The sequence shown here is derived from an EMBL/GenBank/DDBJ whole genome shotgun (WGS) entry which is preliminary data.</text>
</comment>
<sequence>MTAMNSDYYDELAGALEPAQRSGWRHRLEQWLRFELTCAALRPTSADRLIDLGCGPAALAAYLPKAERPAYLGVERHPELAAQARGTLAGLEGSHVLLECDLFDERVDRAGPFELSVAIGALVDGQGASEAQRARRALDHLRRVFSLGAQGTVLFVLDQAALNANPHRALEPALMGCFEHEIMQIADELGLSDVRASPVLAGEWMIVAGPRPRRFDPMKAREACVSAVLRRWHRSAGVDPADAAWLWWVVGDREQAQVALAALETGHPRRALLQERIALL</sequence>
<dbReference type="Gene3D" id="3.40.50.150">
    <property type="entry name" value="Vaccinia Virus protein VP39"/>
    <property type="match status" value="1"/>
</dbReference>
<evidence type="ECO:0000313" key="2">
    <source>
        <dbReference type="Proteomes" id="UP000249169"/>
    </source>
</evidence>
<evidence type="ECO:0000313" key="1">
    <source>
        <dbReference type="EMBL" id="RAL25260.1"/>
    </source>
</evidence>
<gene>
    <name evidence="1" type="ORF">DL240_03345</name>
</gene>
<dbReference type="InterPro" id="IPR029063">
    <property type="entry name" value="SAM-dependent_MTases_sf"/>
</dbReference>
<dbReference type="AlphaFoldDB" id="A0A328CC97"/>
<evidence type="ECO:0008006" key="3">
    <source>
        <dbReference type="Google" id="ProtNLM"/>
    </source>
</evidence>
<protein>
    <recommendedName>
        <fullName evidence="3">Methyltransferase domain-containing protein</fullName>
    </recommendedName>
</protein>
<dbReference type="SUPFAM" id="SSF53335">
    <property type="entry name" value="S-adenosyl-L-methionine-dependent methyltransferases"/>
    <property type="match status" value="1"/>
</dbReference>
<organism evidence="1 2">
    <name type="scientific">Lujinxingia litoralis</name>
    <dbReference type="NCBI Taxonomy" id="2211119"/>
    <lineage>
        <taxon>Bacteria</taxon>
        <taxon>Deltaproteobacteria</taxon>
        <taxon>Bradymonadales</taxon>
        <taxon>Lujinxingiaceae</taxon>
        <taxon>Lujinxingia</taxon>
    </lineage>
</organism>
<dbReference type="CDD" id="cd02440">
    <property type="entry name" value="AdoMet_MTases"/>
    <property type="match status" value="1"/>
</dbReference>
<dbReference type="Proteomes" id="UP000249169">
    <property type="component" value="Unassembled WGS sequence"/>
</dbReference>
<accession>A0A328CC97</accession>
<proteinExistence type="predicted"/>
<name>A0A328CC97_9DELT</name>
<reference evidence="1 2" key="1">
    <citation type="submission" date="2018-05" db="EMBL/GenBank/DDBJ databases">
        <title>Lujinxingia marina gen. nov. sp. nov., a new facultative anaerobic member of the class Deltaproteobacteria, and proposal of Lujinxingaceae fam. nov.</title>
        <authorList>
            <person name="Li C.-M."/>
        </authorList>
    </citation>
    <scope>NUCLEOTIDE SEQUENCE [LARGE SCALE GENOMIC DNA]</scope>
    <source>
        <strain evidence="1 2">B210</strain>
    </source>
</reference>
<keyword evidence="2" id="KW-1185">Reference proteome</keyword>